<gene>
    <name evidence="10" type="ORF">PVAP13_9NG685400</name>
</gene>
<accession>A0A8T0MXT6</accession>
<comment type="subcellular location">
    <subcellularLocation>
        <location evidence="1">Nucleus</location>
    </subcellularLocation>
</comment>
<dbReference type="Proteomes" id="UP000823388">
    <property type="component" value="Chromosome 9N"/>
</dbReference>
<dbReference type="CDD" id="cd15532">
    <property type="entry name" value="PHD2_CHD_II"/>
    <property type="match status" value="1"/>
</dbReference>
<dbReference type="PROSITE" id="PS01359">
    <property type="entry name" value="ZF_PHD_1"/>
    <property type="match status" value="1"/>
</dbReference>
<dbReference type="GO" id="GO:0008270">
    <property type="term" value="F:zinc ion binding"/>
    <property type="evidence" value="ECO:0007669"/>
    <property type="project" value="UniProtKB-KW"/>
</dbReference>
<feature type="region of interest" description="Disordered" evidence="7">
    <location>
        <begin position="1"/>
        <end position="24"/>
    </location>
</feature>
<dbReference type="SMART" id="SM00743">
    <property type="entry name" value="Agenet"/>
    <property type="match status" value="2"/>
</dbReference>
<dbReference type="PROSITE" id="PS51186">
    <property type="entry name" value="GNAT"/>
    <property type="match status" value="1"/>
</dbReference>
<evidence type="ECO:0000256" key="7">
    <source>
        <dbReference type="SAM" id="MobiDB-lite"/>
    </source>
</evidence>
<feature type="domain" description="PHD-type" evidence="8">
    <location>
        <begin position="821"/>
        <end position="866"/>
    </location>
</feature>
<feature type="compositionally biased region" description="Low complexity" evidence="7">
    <location>
        <begin position="14"/>
        <end position="24"/>
    </location>
</feature>
<dbReference type="InterPro" id="IPR016181">
    <property type="entry name" value="Acyl_CoA_acyltransferase"/>
</dbReference>
<dbReference type="InterPro" id="IPR000182">
    <property type="entry name" value="GNAT_dom"/>
</dbReference>
<dbReference type="GO" id="GO:0003714">
    <property type="term" value="F:transcription corepressor activity"/>
    <property type="evidence" value="ECO:0007669"/>
    <property type="project" value="InterPro"/>
</dbReference>
<keyword evidence="5" id="KW-0539">Nucleus</keyword>
<protein>
    <submittedName>
        <fullName evidence="10">Uncharacterized protein</fullName>
    </submittedName>
</protein>
<evidence type="ECO:0000256" key="3">
    <source>
        <dbReference type="ARBA" id="ARBA00022771"/>
    </source>
</evidence>
<dbReference type="EMBL" id="CM029054">
    <property type="protein sequence ID" value="KAG2541548.1"/>
    <property type="molecule type" value="Genomic_DNA"/>
</dbReference>
<evidence type="ECO:0000256" key="1">
    <source>
        <dbReference type="ARBA" id="ARBA00004123"/>
    </source>
</evidence>
<feature type="compositionally biased region" description="Basic residues" evidence="7">
    <location>
        <begin position="1"/>
        <end position="11"/>
    </location>
</feature>
<dbReference type="InterPro" id="IPR054292">
    <property type="entry name" value="DUF7028"/>
</dbReference>
<dbReference type="PANTHER" id="PTHR46309">
    <property type="entry name" value="PHD FINGER PROTEIN 12"/>
    <property type="match status" value="1"/>
</dbReference>
<feature type="domain" description="N-acetyltransferase" evidence="9">
    <location>
        <begin position="986"/>
        <end position="1124"/>
    </location>
</feature>
<proteinExistence type="predicted"/>
<dbReference type="Gene3D" id="3.30.40.10">
    <property type="entry name" value="Zinc/RING finger domain, C3HC4 (zinc finger)"/>
    <property type="match status" value="2"/>
</dbReference>
<reference evidence="10" key="1">
    <citation type="submission" date="2020-05" db="EMBL/GenBank/DDBJ databases">
        <title>WGS assembly of Panicum virgatum.</title>
        <authorList>
            <person name="Lovell J.T."/>
            <person name="Jenkins J."/>
            <person name="Shu S."/>
            <person name="Juenger T.E."/>
            <person name="Schmutz J."/>
        </authorList>
    </citation>
    <scope>NUCLEOTIDE SEQUENCE</scope>
    <source>
        <strain evidence="10">AP13</strain>
    </source>
</reference>
<evidence type="ECO:0000313" key="10">
    <source>
        <dbReference type="EMBL" id="KAG2541548.1"/>
    </source>
</evidence>
<evidence type="ECO:0000259" key="9">
    <source>
        <dbReference type="PROSITE" id="PS51186"/>
    </source>
</evidence>
<dbReference type="InterPro" id="IPR056511">
    <property type="entry name" value="IDM1_C"/>
</dbReference>
<dbReference type="CDD" id="cd04301">
    <property type="entry name" value="NAT_SF"/>
    <property type="match status" value="1"/>
</dbReference>
<dbReference type="OrthoDB" id="1903104at2759"/>
<dbReference type="Pfam" id="PF22970">
    <property type="entry name" value="DUF7028"/>
    <property type="match status" value="3"/>
</dbReference>
<keyword evidence="2" id="KW-0479">Metal-binding</keyword>
<dbReference type="Pfam" id="PF05641">
    <property type="entry name" value="Agenet"/>
    <property type="match status" value="1"/>
</dbReference>
<evidence type="ECO:0000256" key="5">
    <source>
        <dbReference type="ARBA" id="ARBA00023242"/>
    </source>
</evidence>
<dbReference type="GO" id="GO:0016747">
    <property type="term" value="F:acyltransferase activity, transferring groups other than amino-acyl groups"/>
    <property type="evidence" value="ECO:0007669"/>
    <property type="project" value="InterPro"/>
</dbReference>
<evidence type="ECO:0000259" key="8">
    <source>
        <dbReference type="PROSITE" id="PS50016"/>
    </source>
</evidence>
<dbReference type="Gene3D" id="3.40.630.30">
    <property type="match status" value="1"/>
</dbReference>
<name>A0A8T0MXT6_PANVG</name>
<keyword evidence="11" id="KW-1185">Reference proteome</keyword>
<dbReference type="InterPro" id="IPR019787">
    <property type="entry name" value="Znf_PHD-finger"/>
</dbReference>
<keyword evidence="4" id="KW-0862">Zinc</keyword>
<evidence type="ECO:0000256" key="4">
    <source>
        <dbReference type="ARBA" id="ARBA00022833"/>
    </source>
</evidence>
<comment type="caution">
    <text evidence="10">The sequence shown here is derived from an EMBL/GenBank/DDBJ whole genome shotgun (WGS) entry which is preliminary data.</text>
</comment>
<dbReference type="GO" id="GO:0006357">
    <property type="term" value="P:regulation of transcription by RNA polymerase II"/>
    <property type="evidence" value="ECO:0007669"/>
    <property type="project" value="TreeGrafter"/>
</dbReference>
<dbReference type="InterPro" id="IPR013083">
    <property type="entry name" value="Znf_RING/FYVE/PHD"/>
</dbReference>
<keyword evidence="3 6" id="KW-0863">Zinc-finger</keyword>
<sequence length="1443" mass="160611">MARGPAKKRRRESSPPAADAASGGRKLLTGEDVEVLSCDPGLCGSWHQAVVIGIMDNARTVRYIDFVDENGLPLVENVQVSDAIDGKSSMTGELIRGNVRPMCPHQPLQVSDASYGLCVDALWEGSYWEGVIVDHAQGSMERKVFFPDEGDECIIGVDQLRRTQDWDEVTGKWKPRGIWLFLQMLLSHEESDGLPVSVRQIWFDLRSKPSFRTDAKMWMFGTEAFWERSLADLIAELRSICFRPTLDGYQVENYSTLLEGSDPVAFQKERVETTVLDKLDPIPAVLFQTLSEYISCYRNNKRKSALVKKELAKKHLKSLGWTMLDDRRKNKFYISPDGKRFPSFLGACEACLASKGANDDQHCHTNNLLLDSASVVPKNLHYAPTSMDLIFTENKSNDKLIETSSRHWESVQLDAQFSPQIASLLANYQDGTTVLQRRINRTQSLMLKKHLLALGWSIKFKVDEMVQENGHRRYFTRYRYESPDGKTYASVIQVICSFIVGSGKQVDGNRVDGITGKYNHRAALKEDVHSSVSTDLARLGKRKREDKFGALGEYIDYMESDKQNSRRRKLLRSNAKEFLKSAGWNFWLKEKSSNKLELRYGAPHGKSYNSLVAACKGYLEKEHQENNDQSFGIADNDSTDGSMHPSKLIALSGQLRDSSRRHDMPVLDRCSNIFTFSTRHGKSRKRKSSLVPLTCTPVLYSRHGRVLPSEHRAKTIFSLLIEKNILVPRDKVTYKQISDGPGIKEGSIGRDGIKCMCCNEIFSLENFEVHAGSSTPLPSAHMFLKDGRSLSQCLVDLMGGNTPRDSLRVRLKGRTSELESDSICSVCHDGGEILLCDNCPSSYHHDCVGLEGIPEGSWYCPSCRCSICNLSDYDPDTSQFTEKTIVYCDQCEQEYHVGCTRNSGHELICLPEGCWFCSSGCSKIFQHLQELIGKSVPTPVKGLSCTILRFYREKSSDHGHYDDAIMAEHYGKLCIALDVLHECFVTIIEPRTESDISEDIVFNRESELRRLNFRGFYTILLQKGGEVVSVGTFRICGQKFAELPLIGTRVSYRRQGMCRLLMNELEKLLLDLGVERLLIPAVPELLETWTGSFGFTVMSNSDRIELAENSILSFQGTTMCQKVLNIACNNLQDQNVPSMSNSICDKAVDIASTHSEVLNGTMMSISIDRTTTCDKAVDIASTCSEVLIGTTRPNADRELAENSSPCSLGTGSCQKVISTLGRPEGLNGFDYQVQDSSIIAETIESDFQEGTSIAIEEMGQLETELVAQIQNNSAEEGICSIDAQIQNNSGEEGICSIDALKSMPEPQVGLAVEQELVLETRNNSAEEGICSIGAPTSTPDPQVSLTMGPNLVLEIQNNNGEEGICSVDSLTSAPFGVTVDMHEQPYGSAGADQCSENCTLTDVAQPVTQNTAPGLKYKFSGKCYERVKNGARPRNVWLRISTK</sequence>
<dbReference type="InterPro" id="IPR014002">
    <property type="entry name" value="Agenet_dom_plant"/>
</dbReference>
<dbReference type="SUPFAM" id="SSF55729">
    <property type="entry name" value="Acyl-CoA N-acyltransferases (Nat)"/>
    <property type="match status" value="1"/>
</dbReference>
<dbReference type="PROSITE" id="PS50016">
    <property type="entry name" value="ZF_PHD_2"/>
    <property type="match status" value="1"/>
</dbReference>
<dbReference type="InterPro" id="IPR008395">
    <property type="entry name" value="Agenet-like_dom"/>
</dbReference>
<dbReference type="GO" id="GO:0005634">
    <property type="term" value="C:nucleus"/>
    <property type="evidence" value="ECO:0007669"/>
    <property type="project" value="UniProtKB-SubCell"/>
</dbReference>
<dbReference type="Pfam" id="PF16135">
    <property type="entry name" value="TDBD"/>
    <property type="match status" value="1"/>
</dbReference>
<dbReference type="SMART" id="SM00249">
    <property type="entry name" value="PHD"/>
    <property type="match status" value="2"/>
</dbReference>
<dbReference type="InterPro" id="IPR019786">
    <property type="entry name" value="Zinc_finger_PHD-type_CS"/>
</dbReference>
<evidence type="ECO:0000256" key="6">
    <source>
        <dbReference type="PROSITE-ProRule" id="PRU00146"/>
    </source>
</evidence>
<evidence type="ECO:0000256" key="2">
    <source>
        <dbReference type="ARBA" id="ARBA00022723"/>
    </source>
</evidence>
<dbReference type="InterPro" id="IPR032308">
    <property type="entry name" value="TDBD"/>
</dbReference>
<evidence type="ECO:0000313" key="11">
    <source>
        <dbReference type="Proteomes" id="UP000823388"/>
    </source>
</evidence>
<dbReference type="PANTHER" id="PTHR46309:SF12">
    <property type="entry name" value="GB|AAC80581.1"/>
    <property type="match status" value="1"/>
</dbReference>
<dbReference type="Pfam" id="PF23209">
    <property type="entry name" value="IDM1_C"/>
    <property type="match status" value="1"/>
</dbReference>
<dbReference type="InterPro" id="IPR011011">
    <property type="entry name" value="Znf_FYVE_PHD"/>
</dbReference>
<dbReference type="InterPro" id="IPR042163">
    <property type="entry name" value="PHF12"/>
</dbReference>
<dbReference type="SUPFAM" id="SSF57903">
    <property type="entry name" value="FYVE/PHD zinc finger"/>
    <property type="match status" value="1"/>
</dbReference>
<dbReference type="Pfam" id="PF00628">
    <property type="entry name" value="PHD"/>
    <property type="match status" value="1"/>
</dbReference>
<organism evidence="10 11">
    <name type="scientific">Panicum virgatum</name>
    <name type="common">Blackwell switchgrass</name>
    <dbReference type="NCBI Taxonomy" id="38727"/>
    <lineage>
        <taxon>Eukaryota</taxon>
        <taxon>Viridiplantae</taxon>
        <taxon>Streptophyta</taxon>
        <taxon>Embryophyta</taxon>
        <taxon>Tracheophyta</taxon>
        <taxon>Spermatophyta</taxon>
        <taxon>Magnoliopsida</taxon>
        <taxon>Liliopsida</taxon>
        <taxon>Poales</taxon>
        <taxon>Poaceae</taxon>
        <taxon>PACMAD clade</taxon>
        <taxon>Panicoideae</taxon>
        <taxon>Panicodae</taxon>
        <taxon>Paniceae</taxon>
        <taxon>Panicinae</taxon>
        <taxon>Panicum</taxon>
        <taxon>Panicum sect. Hiantes</taxon>
    </lineage>
</organism>
<dbReference type="InterPro" id="IPR001965">
    <property type="entry name" value="Znf_PHD"/>
</dbReference>